<keyword evidence="5" id="KW-1185">Reference proteome</keyword>
<dbReference type="InterPro" id="IPR013786">
    <property type="entry name" value="AcylCoA_DH/ox_N"/>
</dbReference>
<dbReference type="InterPro" id="IPR036250">
    <property type="entry name" value="AcylCo_DH-like_C"/>
</dbReference>
<dbReference type="Pfam" id="PF08028">
    <property type="entry name" value="Acyl-CoA_dh_2"/>
    <property type="match status" value="1"/>
</dbReference>
<dbReference type="RefSeq" id="WP_058889389.1">
    <property type="nucleotide sequence ID" value="NZ_LQBM01000004.1"/>
</dbReference>
<dbReference type="OrthoDB" id="3404950at2"/>
<dbReference type="InterPro" id="IPR046373">
    <property type="entry name" value="Acyl-CoA_Oxase/DH_mid-dom_sf"/>
</dbReference>
<dbReference type="PANTHER" id="PTHR43884:SF25">
    <property type="entry name" value="ACYL-COA DEHYDROGENASE YDBM-RELATED"/>
    <property type="match status" value="1"/>
</dbReference>
<evidence type="ECO:0000259" key="3">
    <source>
        <dbReference type="Pfam" id="PF08028"/>
    </source>
</evidence>
<dbReference type="SUPFAM" id="SSF56645">
    <property type="entry name" value="Acyl-CoA dehydrogenase NM domain-like"/>
    <property type="match status" value="1"/>
</dbReference>
<dbReference type="InterPro" id="IPR013107">
    <property type="entry name" value="Acyl-CoA_DH_C"/>
</dbReference>
<evidence type="ECO:0000313" key="4">
    <source>
        <dbReference type="EMBL" id="KUG58157.1"/>
    </source>
</evidence>
<dbReference type="STRING" id="317018.AVL63_06695"/>
<feature type="domain" description="Acyl-CoA dehydrogenase/oxidase N-terminal" evidence="2">
    <location>
        <begin position="16"/>
        <end position="87"/>
    </location>
</feature>
<evidence type="ECO:0000313" key="5">
    <source>
        <dbReference type="Proteomes" id="UP000054023"/>
    </source>
</evidence>
<dbReference type="GO" id="GO:0003995">
    <property type="term" value="F:acyl-CoA dehydrogenase activity"/>
    <property type="evidence" value="ECO:0007669"/>
    <property type="project" value="TreeGrafter"/>
</dbReference>
<dbReference type="PANTHER" id="PTHR43884">
    <property type="entry name" value="ACYL-COA DEHYDROGENASE"/>
    <property type="match status" value="1"/>
</dbReference>
<reference evidence="5" key="1">
    <citation type="submission" date="2015-12" db="EMBL/GenBank/DDBJ databases">
        <authorList>
            <person name="Nair G.R."/>
            <person name="Kaur G."/>
            <person name="Mayilraj S."/>
        </authorList>
    </citation>
    <scope>NUCLEOTIDE SEQUENCE [LARGE SCALE GENOMIC DNA]</scope>
    <source>
        <strain evidence="5">CD08_7</strain>
    </source>
</reference>
<sequence>MDPVTAVLSPELLVRIADRAPGYDARNEFCHEDLAELAEAGYLRAMVPVEQGGLGWDFPTLVAAQRKLAAAAPATALAVNMHQIWVSVARRMVAGGHTAFEQVLTEAAAGEIFAFGISEAGNDAVLFDSTTQAEVHDDGAVSFTGTKIFTTLAPVWTRLGLFGKDTDATGEEGETPLIFGFLERETTGWHTIENWDTLGMRATQSHATALEGARVPAERIVRRLPVGPNPDPLVFAIFSSFLTLLAAVYTGIGDRALTLGAELVAKRSSLLSGETMDRDPDTRYKLAEAQLAQLSLDSQLRGLATEIEAGVDHGASWSPRLAALRTNATRTARQVLDLVLGVSGGAQYHRESELSRLYRDSLAGIHHPSDDESAHRTLANYTLGPL</sequence>
<organism evidence="4 5">
    <name type="scientific">Nesterenkonia jeotgali</name>
    <dbReference type="NCBI Taxonomy" id="317018"/>
    <lineage>
        <taxon>Bacteria</taxon>
        <taxon>Bacillati</taxon>
        <taxon>Actinomycetota</taxon>
        <taxon>Actinomycetes</taxon>
        <taxon>Micrococcales</taxon>
        <taxon>Micrococcaceae</taxon>
        <taxon>Nesterenkonia</taxon>
    </lineage>
</organism>
<keyword evidence="1" id="KW-0560">Oxidoreductase</keyword>
<dbReference type="Pfam" id="PF02771">
    <property type="entry name" value="Acyl-CoA_dh_N"/>
    <property type="match status" value="1"/>
</dbReference>
<dbReference type="InterPro" id="IPR037069">
    <property type="entry name" value="AcylCoA_DH/ox_N_sf"/>
</dbReference>
<feature type="domain" description="Acyl-CoA dehydrogenase C-terminal" evidence="3">
    <location>
        <begin position="245"/>
        <end position="367"/>
    </location>
</feature>
<name>A0A0W8IDY3_9MICC</name>
<dbReference type="Gene3D" id="1.10.540.10">
    <property type="entry name" value="Acyl-CoA dehydrogenase/oxidase, N-terminal domain"/>
    <property type="match status" value="1"/>
</dbReference>
<comment type="caution">
    <text evidence="4">The sequence shown here is derived from an EMBL/GenBank/DDBJ whole genome shotgun (WGS) entry which is preliminary data.</text>
</comment>
<protein>
    <submittedName>
        <fullName evidence="4">Acyl-CoA dehydrogenase</fullName>
    </submittedName>
</protein>
<evidence type="ECO:0000256" key="1">
    <source>
        <dbReference type="ARBA" id="ARBA00023002"/>
    </source>
</evidence>
<dbReference type="Gene3D" id="1.20.140.10">
    <property type="entry name" value="Butyryl-CoA Dehydrogenase, subunit A, domain 3"/>
    <property type="match status" value="1"/>
</dbReference>
<accession>A0A0W8IDY3</accession>
<dbReference type="Gene3D" id="2.40.110.10">
    <property type="entry name" value="Butyryl-CoA Dehydrogenase, subunit A, domain 2"/>
    <property type="match status" value="1"/>
</dbReference>
<dbReference type="Proteomes" id="UP000054023">
    <property type="component" value="Unassembled WGS sequence"/>
</dbReference>
<dbReference type="PIRSF" id="PIRSF016578">
    <property type="entry name" value="HsaA"/>
    <property type="match status" value="1"/>
</dbReference>
<dbReference type="InterPro" id="IPR009100">
    <property type="entry name" value="AcylCoA_DH/oxidase_NM_dom_sf"/>
</dbReference>
<dbReference type="AlphaFoldDB" id="A0A0W8IDY3"/>
<gene>
    <name evidence="4" type="ORF">AVL63_06695</name>
</gene>
<proteinExistence type="predicted"/>
<dbReference type="EMBL" id="LQBM01000004">
    <property type="protein sequence ID" value="KUG58157.1"/>
    <property type="molecule type" value="Genomic_DNA"/>
</dbReference>
<dbReference type="GO" id="GO:0050660">
    <property type="term" value="F:flavin adenine dinucleotide binding"/>
    <property type="evidence" value="ECO:0007669"/>
    <property type="project" value="InterPro"/>
</dbReference>
<evidence type="ECO:0000259" key="2">
    <source>
        <dbReference type="Pfam" id="PF02771"/>
    </source>
</evidence>
<dbReference type="SUPFAM" id="SSF47203">
    <property type="entry name" value="Acyl-CoA dehydrogenase C-terminal domain-like"/>
    <property type="match status" value="1"/>
</dbReference>